<dbReference type="InterPro" id="IPR021848">
    <property type="entry name" value="HODM_asu-like"/>
</dbReference>
<dbReference type="Pfam" id="PF11927">
    <property type="entry name" value="HODM_asu-like"/>
    <property type="match status" value="1"/>
</dbReference>
<name>A0ABR4CU64_9HELO</name>
<evidence type="ECO:0000313" key="2">
    <source>
        <dbReference type="Proteomes" id="UP001595075"/>
    </source>
</evidence>
<gene>
    <name evidence="1" type="ORF">VTL71DRAFT_11962</name>
</gene>
<dbReference type="Proteomes" id="UP001595075">
    <property type="component" value="Unassembled WGS sequence"/>
</dbReference>
<proteinExistence type="predicted"/>
<accession>A0ABR4CU64</accession>
<organism evidence="1 2">
    <name type="scientific">Oculimacula yallundae</name>
    <dbReference type="NCBI Taxonomy" id="86028"/>
    <lineage>
        <taxon>Eukaryota</taxon>
        <taxon>Fungi</taxon>
        <taxon>Dikarya</taxon>
        <taxon>Ascomycota</taxon>
        <taxon>Pezizomycotina</taxon>
        <taxon>Leotiomycetes</taxon>
        <taxon>Helotiales</taxon>
        <taxon>Ploettnerulaceae</taxon>
        <taxon>Oculimacula</taxon>
    </lineage>
</organism>
<comment type="caution">
    <text evidence="1">The sequence shown here is derived from an EMBL/GenBank/DDBJ whole genome shotgun (WGS) entry which is preliminary data.</text>
</comment>
<protein>
    <submittedName>
        <fullName evidence="1">Uncharacterized protein</fullName>
    </submittedName>
</protein>
<reference evidence="1 2" key="1">
    <citation type="journal article" date="2024" name="Commun. Biol.">
        <title>Comparative genomic analysis of thermophilic fungi reveals convergent evolutionary adaptations and gene losses.</title>
        <authorList>
            <person name="Steindorff A.S."/>
            <person name="Aguilar-Pontes M.V."/>
            <person name="Robinson A.J."/>
            <person name="Andreopoulos B."/>
            <person name="LaButti K."/>
            <person name="Kuo A."/>
            <person name="Mondo S."/>
            <person name="Riley R."/>
            <person name="Otillar R."/>
            <person name="Haridas S."/>
            <person name="Lipzen A."/>
            <person name="Grimwood J."/>
            <person name="Schmutz J."/>
            <person name="Clum A."/>
            <person name="Reid I.D."/>
            <person name="Moisan M.C."/>
            <person name="Butler G."/>
            <person name="Nguyen T.T.M."/>
            <person name="Dewar K."/>
            <person name="Conant G."/>
            <person name="Drula E."/>
            <person name="Henrissat B."/>
            <person name="Hansel C."/>
            <person name="Singer S."/>
            <person name="Hutchinson M.I."/>
            <person name="de Vries R.P."/>
            <person name="Natvig D.O."/>
            <person name="Powell A.J."/>
            <person name="Tsang A."/>
            <person name="Grigoriev I.V."/>
        </authorList>
    </citation>
    <scope>NUCLEOTIDE SEQUENCE [LARGE SCALE GENOMIC DNA]</scope>
    <source>
        <strain evidence="1 2">CBS 494.80</strain>
    </source>
</reference>
<sequence>MYSSILLLGAGVVLAMYILTSLYPRFSGDKKVSHFQENNDCTTDPFKIEPLPYFDWQTTPPLKIRPFKSKYHLTMELWHSDRIVGLSSSTFSELVEMDRNYLDRLEIRKQIMQEHREIAIQANSEVKPAVDELYTWLVNDYLPVRYPTMFSITPLGLLNKVTSTHISLQPLPDPVKTFETLGENLDEDMLILLPSDDGDGYMLKGYVGCFPAGFNTKEKLGLKLRDIHTPVPGYKQKLELSMDRFFDRLEVGKVVKRANWSIVTDGKLFAASGLHLYEGEEKVDEEINIDTTFLRVERQLLHRLPRTRALVFSFKTYLYPISEIKEEGLGEDLAQAIDGLKEGSTPAMHFYKRGVVWGEAVKAYLRS</sequence>
<keyword evidence="2" id="KW-1185">Reference proteome</keyword>
<evidence type="ECO:0000313" key="1">
    <source>
        <dbReference type="EMBL" id="KAL2072619.1"/>
    </source>
</evidence>
<dbReference type="EMBL" id="JAZHXI010000004">
    <property type="protein sequence ID" value="KAL2072619.1"/>
    <property type="molecule type" value="Genomic_DNA"/>
</dbReference>